<evidence type="ECO:0000256" key="3">
    <source>
        <dbReference type="ARBA" id="ARBA00023125"/>
    </source>
</evidence>
<keyword evidence="2" id="KW-0805">Transcription regulation</keyword>
<accession>A0A6M1LEH8</accession>
<dbReference type="PRINTS" id="PR00039">
    <property type="entry name" value="HTHLYSR"/>
</dbReference>
<dbReference type="Gene3D" id="1.10.10.10">
    <property type="entry name" value="Winged helix-like DNA-binding domain superfamily/Winged helix DNA-binding domain"/>
    <property type="match status" value="1"/>
</dbReference>
<dbReference type="InterPro" id="IPR036390">
    <property type="entry name" value="WH_DNA-bd_sf"/>
</dbReference>
<dbReference type="PANTHER" id="PTHR30293:SF0">
    <property type="entry name" value="NITROGEN ASSIMILATION REGULATORY PROTEIN NAC"/>
    <property type="match status" value="1"/>
</dbReference>
<dbReference type="RefSeq" id="WP_164692561.1">
    <property type="nucleotide sequence ID" value="NZ_JAAIKB010000001.1"/>
</dbReference>
<organism evidence="7 8">
    <name type="scientific">Falsiroseomonas algicola</name>
    <dbReference type="NCBI Taxonomy" id="2716930"/>
    <lineage>
        <taxon>Bacteria</taxon>
        <taxon>Pseudomonadati</taxon>
        <taxon>Pseudomonadota</taxon>
        <taxon>Alphaproteobacteria</taxon>
        <taxon>Acetobacterales</taxon>
        <taxon>Roseomonadaceae</taxon>
        <taxon>Falsiroseomonas</taxon>
    </lineage>
</organism>
<keyword evidence="3" id="KW-0238">DNA-binding</keyword>
<dbReference type="PANTHER" id="PTHR30293">
    <property type="entry name" value="TRANSCRIPTIONAL REGULATORY PROTEIN NAC-RELATED"/>
    <property type="match status" value="1"/>
</dbReference>
<dbReference type="AlphaFoldDB" id="A0A6M1LEH8"/>
<proteinExistence type="inferred from homology"/>
<evidence type="ECO:0000256" key="1">
    <source>
        <dbReference type="ARBA" id="ARBA00009437"/>
    </source>
</evidence>
<dbReference type="InterPro" id="IPR000847">
    <property type="entry name" value="LysR_HTH_N"/>
</dbReference>
<keyword evidence="8" id="KW-1185">Reference proteome</keyword>
<evidence type="ECO:0000259" key="6">
    <source>
        <dbReference type="PROSITE" id="PS50931"/>
    </source>
</evidence>
<gene>
    <name evidence="7" type="ORF">G3576_01555</name>
</gene>
<dbReference type="Proteomes" id="UP000475385">
    <property type="component" value="Unassembled WGS sequence"/>
</dbReference>
<dbReference type="InterPro" id="IPR036388">
    <property type="entry name" value="WH-like_DNA-bd_sf"/>
</dbReference>
<name>A0A6M1LEH8_9PROT</name>
<dbReference type="PROSITE" id="PS50931">
    <property type="entry name" value="HTH_LYSR"/>
    <property type="match status" value="1"/>
</dbReference>
<keyword evidence="4" id="KW-0010">Activator</keyword>
<dbReference type="GO" id="GO:0003700">
    <property type="term" value="F:DNA-binding transcription factor activity"/>
    <property type="evidence" value="ECO:0007669"/>
    <property type="project" value="InterPro"/>
</dbReference>
<dbReference type="CDD" id="cd08433">
    <property type="entry name" value="PBP2_Nac"/>
    <property type="match status" value="1"/>
</dbReference>
<feature type="domain" description="HTH lysR-type" evidence="6">
    <location>
        <begin position="1"/>
        <end position="58"/>
    </location>
</feature>
<dbReference type="GO" id="GO:2000142">
    <property type="term" value="P:regulation of DNA-templated transcription initiation"/>
    <property type="evidence" value="ECO:0007669"/>
    <property type="project" value="TreeGrafter"/>
</dbReference>
<dbReference type="Pfam" id="PF00126">
    <property type="entry name" value="HTH_1"/>
    <property type="match status" value="1"/>
</dbReference>
<evidence type="ECO:0000256" key="2">
    <source>
        <dbReference type="ARBA" id="ARBA00023015"/>
    </source>
</evidence>
<dbReference type="Pfam" id="PF03466">
    <property type="entry name" value="LysR_substrate"/>
    <property type="match status" value="1"/>
</dbReference>
<dbReference type="EMBL" id="JAAIKB010000001">
    <property type="protein sequence ID" value="NGM18680.1"/>
    <property type="molecule type" value="Genomic_DNA"/>
</dbReference>
<evidence type="ECO:0000313" key="7">
    <source>
        <dbReference type="EMBL" id="NGM18680.1"/>
    </source>
</evidence>
<evidence type="ECO:0000256" key="4">
    <source>
        <dbReference type="ARBA" id="ARBA00023159"/>
    </source>
</evidence>
<comment type="caution">
    <text evidence="7">The sequence shown here is derived from an EMBL/GenBank/DDBJ whole genome shotgun (WGS) entry which is preliminary data.</text>
</comment>
<keyword evidence="5" id="KW-0804">Transcription</keyword>
<dbReference type="SUPFAM" id="SSF46785">
    <property type="entry name" value="Winged helix' DNA-binding domain"/>
    <property type="match status" value="1"/>
</dbReference>
<dbReference type="SUPFAM" id="SSF53850">
    <property type="entry name" value="Periplasmic binding protein-like II"/>
    <property type="match status" value="1"/>
</dbReference>
<dbReference type="GO" id="GO:0003677">
    <property type="term" value="F:DNA binding"/>
    <property type="evidence" value="ECO:0007669"/>
    <property type="project" value="UniProtKB-KW"/>
</dbReference>
<dbReference type="FunFam" id="1.10.10.10:FF:000001">
    <property type="entry name" value="LysR family transcriptional regulator"/>
    <property type="match status" value="1"/>
</dbReference>
<reference evidence="7 8" key="1">
    <citation type="submission" date="2020-03" db="EMBL/GenBank/DDBJ databases">
        <title>Roseomonas stagni sp. nov., isolated from pond water in Japan.</title>
        <authorList>
            <person name="Furuhata K."/>
            <person name="Miyamoto H."/>
            <person name="Goto K."/>
        </authorList>
    </citation>
    <scope>NUCLEOTIDE SEQUENCE [LARGE SCALE GENOMIC DNA]</scope>
    <source>
        <strain evidence="7 8">PeD5</strain>
    </source>
</reference>
<evidence type="ECO:0000256" key="5">
    <source>
        <dbReference type="ARBA" id="ARBA00023163"/>
    </source>
</evidence>
<dbReference type="Gene3D" id="3.40.190.290">
    <property type="match status" value="1"/>
</dbReference>
<protein>
    <submittedName>
        <fullName evidence="7">LysR family transcriptional regulator</fullName>
    </submittedName>
</protein>
<comment type="similarity">
    <text evidence="1">Belongs to the LysR transcriptional regulatory family.</text>
</comment>
<evidence type="ECO:0000313" key="8">
    <source>
        <dbReference type="Proteomes" id="UP000475385"/>
    </source>
</evidence>
<sequence length="303" mass="33081">MDLRQLEYLQAIAEQGSFSRAARALGLSQPSLSQRMRELEAELGGELFLRGSFGVRLTDLGTQVVAQGSAVLRQVEQIRTEARSRTGDPVGDVAIGLPTSVALHLTVPIVREVTRRFPGIRLRVIESMSGYLQEWLASGRLDLALLYKLDGAPGLRITPILTEDLYLIAARAGHEEDRASIPMAEIVPLPLVLPSREHGLRQNIEAAATRAGMALQVGVEVESLVHMKELVRDGDRFTILPFAAVREEVRAGLLIARRIVDPVVRRPVALAVSAERPLSQGARRVAEVVEHAVQRALSGRADP</sequence>
<dbReference type="InterPro" id="IPR005119">
    <property type="entry name" value="LysR_subst-bd"/>
</dbReference>